<dbReference type="CDD" id="cd09159">
    <property type="entry name" value="PLDc_ybhO_like_2"/>
    <property type="match status" value="1"/>
</dbReference>
<dbReference type="PROSITE" id="PS50035">
    <property type="entry name" value="PLD"/>
    <property type="match status" value="2"/>
</dbReference>
<dbReference type="Gene3D" id="3.30.870.10">
    <property type="entry name" value="Endonuclease Chain A"/>
    <property type="match status" value="2"/>
</dbReference>
<accession>A0A1F5N8G5</accession>
<gene>
    <name evidence="2" type="ORF">A2717_04715</name>
</gene>
<feature type="domain" description="PLD phosphodiesterase" evidence="1">
    <location>
        <begin position="265"/>
        <end position="292"/>
    </location>
</feature>
<dbReference type="Pfam" id="PF13091">
    <property type="entry name" value="PLDc_2"/>
    <property type="match status" value="2"/>
</dbReference>
<evidence type="ECO:0000313" key="2">
    <source>
        <dbReference type="EMBL" id="OGE73904.1"/>
    </source>
</evidence>
<dbReference type="STRING" id="1817821.A2717_04715"/>
<dbReference type="InterPro" id="IPR001736">
    <property type="entry name" value="PLipase_D/transphosphatidylase"/>
</dbReference>
<dbReference type="InterPro" id="IPR025202">
    <property type="entry name" value="PLD-like_dom"/>
</dbReference>
<feature type="domain" description="PLD phosphodiesterase" evidence="1">
    <location>
        <begin position="99"/>
        <end position="126"/>
    </location>
</feature>
<sequence>MSWKLFSETKETWDSMLADISQASSTIELEQYSFWDDRVGHKFLKLLDKKNREGVKIRVICDGWGSYPLFRSGYVKALMNRGIQFQVFNPVSPFKPSSWFFHLHKKTLIIDSKIAWIGGLGIKKKFTFFKDTMIRYEDEPIIEDIQRSFESLEADVHRRQYFKSPKFEKKSHDPQLHIDYCGYGRKEFYEELRKHIKSANKSIYMTTSYFFPDRNFFQLILDKARSGVDVKIIVRGKDDEYLPVRFSTSYFHKALRANIGIYRYEDAIIHAKTAIIDDNWAAVGSSNLDKFSFYYNMEANATSTDSQFVDAVSEFFQSNLRHCRQIEINDWQRRPFLERVVEIVTWPIHNYL</sequence>
<dbReference type="GO" id="GO:0030572">
    <property type="term" value="F:phosphatidyltransferase activity"/>
    <property type="evidence" value="ECO:0007669"/>
    <property type="project" value="UniProtKB-ARBA"/>
</dbReference>
<reference evidence="2 3" key="1">
    <citation type="journal article" date="2016" name="Nat. Commun.">
        <title>Thousands of microbial genomes shed light on interconnected biogeochemical processes in an aquifer system.</title>
        <authorList>
            <person name="Anantharaman K."/>
            <person name="Brown C.T."/>
            <person name="Hug L.A."/>
            <person name="Sharon I."/>
            <person name="Castelle C.J."/>
            <person name="Probst A.J."/>
            <person name="Thomas B.C."/>
            <person name="Singh A."/>
            <person name="Wilkins M.J."/>
            <person name="Karaoz U."/>
            <person name="Brodie E.L."/>
            <person name="Williams K.H."/>
            <person name="Hubbard S.S."/>
            <person name="Banfield J.F."/>
        </authorList>
    </citation>
    <scope>NUCLEOTIDE SEQUENCE [LARGE SCALE GENOMIC DNA]</scope>
</reference>
<protein>
    <recommendedName>
        <fullName evidence="1">PLD phosphodiesterase domain-containing protein</fullName>
    </recommendedName>
</protein>
<proteinExistence type="predicted"/>
<name>A0A1F5N8G5_9BACT</name>
<dbReference type="GO" id="GO:0032049">
    <property type="term" value="P:cardiolipin biosynthetic process"/>
    <property type="evidence" value="ECO:0007669"/>
    <property type="project" value="UniProtKB-ARBA"/>
</dbReference>
<dbReference type="CDD" id="cd09110">
    <property type="entry name" value="PLDc_CLS_1"/>
    <property type="match status" value="1"/>
</dbReference>
<dbReference type="SUPFAM" id="SSF56024">
    <property type="entry name" value="Phospholipase D/nuclease"/>
    <property type="match status" value="2"/>
</dbReference>
<evidence type="ECO:0000259" key="1">
    <source>
        <dbReference type="PROSITE" id="PS50035"/>
    </source>
</evidence>
<dbReference type="AlphaFoldDB" id="A0A1F5N8G5"/>
<dbReference type="PANTHER" id="PTHR21248">
    <property type="entry name" value="CARDIOLIPIN SYNTHASE"/>
    <property type="match status" value="1"/>
</dbReference>
<dbReference type="EMBL" id="MFEH01000004">
    <property type="protein sequence ID" value="OGE73904.1"/>
    <property type="molecule type" value="Genomic_DNA"/>
</dbReference>
<dbReference type="Proteomes" id="UP000177610">
    <property type="component" value="Unassembled WGS sequence"/>
</dbReference>
<comment type="caution">
    <text evidence="2">The sequence shown here is derived from an EMBL/GenBank/DDBJ whole genome shotgun (WGS) entry which is preliminary data.</text>
</comment>
<dbReference type="SMART" id="SM00155">
    <property type="entry name" value="PLDc"/>
    <property type="match status" value="1"/>
</dbReference>
<evidence type="ECO:0000313" key="3">
    <source>
        <dbReference type="Proteomes" id="UP000177610"/>
    </source>
</evidence>
<dbReference type="PANTHER" id="PTHR21248:SF22">
    <property type="entry name" value="PHOSPHOLIPASE D"/>
    <property type="match status" value="1"/>
</dbReference>
<organism evidence="2 3">
    <name type="scientific">Candidatus Doudnabacteria bacterium RIFCSPHIGHO2_01_FULL_41_86</name>
    <dbReference type="NCBI Taxonomy" id="1817821"/>
    <lineage>
        <taxon>Bacteria</taxon>
        <taxon>Candidatus Doudnaibacteriota</taxon>
    </lineage>
</organism>